<dbReference type="GO" id="GO:0008237">
    <property type="term" value="F:metallopeptidase activity"/>
    <property type="evidence" value="ECO:0007669"/>
    <property type="project" value="UniProtKB-KW"/>
</dbReference>
<keyword evidence="2" id="KW-0482">Metalloprotease</keyword>
<dbReference type="Pfam" id="PF13367">
    <property type="entry name" value="PrsW-protease"/>
    <property type="match status" value="1"/>
</dbReference>
<feature type="transmembrane region" description="Helical" evidence="1">
    <location>
        <begin position="222"/>
        <end position="242"/>
    </location>
</feature>
<keyword evidence="2" id="KW-0378">Hydrolase</keyword>
<dbReference type="EMBL" id="QHBU01000201">
    <property type="protein sequence ID" value="PZR79511.1"/>
    <property type="molecule type" value="Genomic_DNA"/>
</dbReference>
<evidence type="ECO:0000313" key="4">
    <source>
        <dbReference type="Proteomes" id="UP000248724"/>
    </source>
</evidence>
<feature type="transmembrane region" description="Helical" evidence="1">
    <location>
        <begin position="152"/>
        <end position="175"/>
    </location>
</feature>
<evidence type="ECO:0000313" key="2">
    <source>
        <dbReference type="EMBL" id="MBJ7595327.1"/>
    </source>
</evidence>
<comment type="caution">
    <text evidence="3">The sequence shown here is derived from an EMBL/GenBank/DDBJ whole genome shotgun (WGS) entry which is preliminary data.</text>
</comment>
<dbReference type="Proteomes" id="UP000606991">
    <property type="component" value="Unassembled WGS sequence"/>
</dbReference>
<dbReference type="Proteomes" id="UP000248724">
    <property type="component" value="Unassembled WGS sequence"/>
</dbReference>
<feature type="transmembrane region" description="Helical" evidence="1">
    <location>
        <begin position="83"/>
        <end position="106"/>
    </location>
</feature>
<sequence>MRLHHFALRPGEHLATPALLSTLLPRLAHERVHLFRWALISGVVVVGVLAATGLVIPAIVAAALLVPALYIAYLRVADVYADAPVPVLLGTVAAGASVGVAITAGANAVGKGLGAGGVILLSVVVAVVAELLKPAVPLIFLRRRFPNTLDGLVFGVAAGVGYALAQTLINLTGSLGGVALRVDPANWVFTLVSAAILIPLLHGSCSGLVAASLWRPRGGRDAVLRAAGLPLAVIADICFLVGSEILDDAGLSPLFVLLWQAAVVTGVLVAIRVLLHAAVLDEGTALGLREQRCPHCGLTVEAAGFCPQCGVILTAPAGAASVSG</sequence>
<keyword evidence="1" id="KW-0812">Transmembrane</keyword>
<dbReference type="EMBL" id="JAEKNS010000112">
    <property type="protein sequence ID" value="MBJ7595327.1"/>
    <property type="molecule type" value="Genomic_DNA"/>
</dbReference>
<name>A0A2W6AP05_9BACT</name>
<dbReference type="RefSeq" id="WP_337312329.1">
    <property type="nucleotide sequence ID" value="NZ_JAEKNS010000112.1"/>
</dbReference>
<keyword evidence="2" id="KW-0645">Protease</keyword>
<reference evidence="3 4" key="1">
    <citation type="journal article" date="2017" name="Nature">
        <title>Atmospheric trace gases support primary production in Antarctic desert surface soil.</title>
        <authorList>
            <person name="Ji M."/>
            <person name="Greening C."/>
            <person name="Vanwonterghem I."/>
            <person name="Carere C.R."/>
            <person name="Bay S.K."/>
            <person name="Steen J.A."/>
            <person name="Montgomery K."/>
            <person name="Lines T."/>
            <person name="Beardall J."/>
            <person name="van Dorst J."/>
            <person name="Snape I."/>
            <person name="Stott M.B."/>
            <person name="Hugenholtz P."/>
            <person name="Ferrari B.C."/>
        </authorList>
    </citation>
    <scope>NUCLEOTIDE SEQUENCE [LARGE SCALE GENOMIC DNA]</scope>
    <source>
        <strain evidence="3">RRmetagenome_bin12</strain>
    </source>
</reference>
<keyword evidence="1" id="KW-0472">Membrane</keyword>
<evidence type="ECO:0000256" key="1">
    <source>
        <dbReference type="SAM" id="Phobius"/>
    </source>
</evidence>
<evidence type="ECO:0000313" key="3">
    <source>
        <dbReference type="EMBL" id="PZR79511.1"/>
    </source>
</evidence>
<evidence type="ECO:0000313" key="5">
    <source>
        <dbReference type="Proteomes" id="UP000606991"/>
    </source>
</evidence>
<gene>
    <name evidence="3" type="ORF">DLM65_10540</name>
    <name evidence="2" type="ORF">JF886_10790</name>
</gene>
<accession>A0A2W6AP05</accession>
<dbReference type="AlphaFoldDB" id="A0A2W6AP05"/>
<feature type="transmembrane region" description="Helical" evidence="1">
    <location>
        <begin position="187"/>
        <end position="210"/>
    </location>
</feature>
<feature type="transmembrane region" description="Helical" evidence="1">
    <location>
        <begin position="254"/>
        <end position="275"/>
    </location>
</feature>
<organism evidence="3 4">
    <name type="scientific">Candidatus Aeolococcus gillhamiae</name>
    <dbReference type="NCBI Taxonomy" id="3127015"/>
    <lineage>
        <taxon>Bacteria</taxon>
        <taxon>Bacillati</taxon>
        <taxon>Candidatus Dormiibacterota</taxon>
        <taxon>Candidatus Dormibacteria</taxon>
        <taxon>Candidatus Aeolococcales</taxon>
        <taxon>Candidatus Aeolococcaceae</taxon>
        <taxon>Candidatus Aeolococcus</taxon>
    </lineage>
</organism>
<accession>A0A934NAI4</accession>
<reference evidence="2 5" key="3">
    <citation type="submission" date="2020-10" db="EMBL/GenBank/DDBJ databases">
        <title>Ca. Dormibacterota MAGs.</title>
        <authorList>
            <person name="Montgomery K."/>
        </authorList>
    </citation>
    <scope>NUCLEOTIDE SEQUENCE [LARGE SCALE GENOMIC DNA]</scope>
    <source>
        <strain evidence="2">SC8812_S17_18</strain>
    </source>
</reference>
<protein>
    <submittedName>
        <fullName evidence="2">PrsW family intramembrane metalloprotease</fullName>
    </submittedName>
</protein>
<proteinExistence type="predicted"/>
<feature type="transmembrane region" description="Helical" evidence="1">
    <location>
        <begin position="112"/>
        <end position="132"/>
    </location>
</feature>
<keyword evidence="1" id="KW-1133">Transmembrane helix</keyword>
<dbReference type="InterPro" id="IPR026898">
    <property type="entry name" value="PrsW"/>
</dbReference>
<feature type="transmembrane region" description="Helical" evidence="1">
    <location>
        <begin position="38"/>
        <end position="71"/>
    </location>
</feature>
<reference evidence="3" key="2">
    <citation type="submission" date="2018-05" db="EMBL/GenBank/DDBJ databases">
        <authorList>
            <person name="Ferrari B."/>
        </authorList>
    </citation>
    <scope>NUCLEOTIDE SEQUENCE</scope>
    <source>
        <strain evidence="3">RRmetagenome_bin12</strain>
    </source>
</reference>